<dbReference type="InterPro" id="IPR003879">
    <property type="entry name" value="Butyrophylin_SPRY"/>
</dbReference>
<keyword evidence="8" id="KW-1185">Reference proteome</keyword>
<feature type="compositionally biased region" description="Polar residues" evidence="4">
    <location>
        <begin position="111"/>
        <end position="131"/>
    </location>
</feature>
<keyword evidence="1 3" id="KW-0479">Metal-binding</keyword>
<evidence type="ECO:0000256" key="4">
    <source>
        <dbReference type="SAM" id="MobiDB-lite"/>
    </source>
</evidence>
<feature type="compositionally biased region" description="Basic and acidic residues" evidence="4">
    <location>
        <begin position="271"/>
        <end position="285"/>
    </location>
</feature>
<evidence type="ECO:0000259" key="5">
    <source>
        <dbReference type="PROSITE" id="PS50119"/>
    </source>
</evidence>
<reference evidence="7" key="1">
    <citation type="journal article" date="2021" name="Cell">
        <title>Tracing the genetic footprints of vertebrate landing in non-teleost ray-finned fishes.</title>
        <authorList>
            <person name="Bi X."/>
            <person name="Wang K."/>
            <person name="Yang L."/>
            <person name="Pan H."/>
            <person name="Jiang H."/>
            <person name="Wei Q."/>
            <person name="Fang M."/>
            <person name="Yu H."/>
            <person name="Zhu C."/>
            <person name="Cai Y."/>
            <person name="He Y."/>
            <person name="Gan X."/>
            <person name="Zeng H."/>
            <person name="Yu D."/>
            <person name="Zhu Y."/>
            <person name="Jiang H."/>
            <person name="Qiu Q."/>
            <person name="Yang H."/>
            <person name="Zhang Y.E."/>
            <person name="Wang W."/>
            <person name="Zhu M."/>
            <person name="He S."/>
            <person name="Zhang G."/>
        </authorList>
    </citation>
    <scope>NUCLEOTIDE SEQUENCE</scope>
    <source>
        <strain evidence="7">Bchr_001</strain>
    </source>
</reference>
<proteinExistence type="predicted"/>
<feature type="compositionally biased region" description="Basic and acidic residues" evidence="4">
    <location>
        <begin position="37"/>
        <end position="47"/>
    </location>
</feature>
<feature type="non-terminal residue" evidence="7">
    <location>
        <position position="1"/>
    </location>
</feature>
<organism evidence="7 8">
    <name type="scientific">Polypterus senegalus</name>
    <name type="common">Senegal bichir</name>
    <dbReference type="NCBI Taxonomy" id="55291"/>
    <lineage>
        <taxon>Eukaryota</taxon>
        <taxon>Metazoa</taxon>
        <taxon>Chordata</taxon>
        <taxon>Craniata</taxon>
        <taxon>Vertebrata</taxon>
        <taxon>Euteleostomi</taxon>
        <taxon>Actinopterygii</taxon>
        <taxon>Polypteriformes</taxon>
        <taxon>Polypteridae</taxon>
        <taxon>Polypterus</taxon>
    </lineage>
</organism>
<dbReference type="Proteomes" id="UP001166052">
    <property type="component" value="Unassembled WGS sequence"/>
</dbReference>
<dbReference type="InterPro" id="IPR013320">
    <property type="entry name" value="ConA-like_dom_sf"/>
</dbReference>
<keyword evidence="2" id="KW-0862">Zinc</keyword>
<dbReference type="PROSITE" id="PS50188">
    <property type="entry name" value="B302_SPRY"/>
    <property type="match status" value="1"/>
</dbReference>
<dbReference type="Pfam" id="PF00643">
    <property type="entry name" value="zf-B_box"/>
    <property type="match status" value="1"/>
</dbReference>
<feature type="region of interest" description="Disordered" evidence="4">
    <location>
        <begin position="265"/>
        <end position="301"/>
    </location>
</feature>
<name>A0ABS2Z3G9_POLSE</name>
<gene>
    <name evidence="7" type="primary">Bspry</name>
    <name evidence="7" type="ORF">GTO92_0012432</name>
</gene>
<feature type="non-terminal residue" evidence="7">
    <location>
        <position position="689"/>
    </location>
</feature>
<dbReference type="EMBL" id="JAAWVN010019250">
    <property type="protein sequence ID" value="MBN3292969.1"/>
    <property type="molecule type" value="Genomic_DNA"/>
</dbReference>
<dbReference type="SMART" id="SM00589">
    <property type="entry name" value="PRY"/>
    <property type="match status" value="1"/>
</dbReference>
<feature type="domain" description="B box-type" evidence="5">
    <location>
        <begin position="303"/>
        <end position="344"/>
    </location>
</feature>
<dbReference type="InterPro" id="IPR003877">
    <property type="entry name" value="SPRY_dom"/>
</dbReference>
<comment type="caution">
    <text evidence="7">The sequence shown here is derived from an EMBL/GenBank/DDBJ whole genome shotgun (WGS) entry which is preliminary data.</text>
</comment>
<keyword evidence="1 3" id="KW-0863">Zinc-finger</keyword>
<dbReference type="InterPro" id="IPR001870">
    <property type="entry name" value="B30.2/SPRY"/>
</dbReference>
<feature type="region of interest" description="Disordered" evidence="4">
    <location>
        <begin position="19"/>
        <end position="140"/>
    </location>
</feature>
<dbReference type="SUPFAM" id="SSF49899">
    <property type="entry name" value="Concanavalin A-like lectins/glucanases"/>
    <property type="match status" value="1"/>
</dbReference>
<evidence type="ECO:0000313" key="7">
    <source>
        <dbReference type="EMBL" id="MBN3292969.1"/>
    </source>
</evidence>
<dbReference type="Gene3D" id="3.30.160.60">
    <property type="entry name" value="Classic Zinc Finger"/>
    <property type="match status" value="1"/>
</dbReference>
<feature type="compositionally biased region" description="Basic and acidic residues" evidence="4">
    <location>
        <begin position="202"/>
        <end position="211"/>
    </location>
</feature>
<dbReference type="PROSITE" id="PS50119">
    <property type="entry name" value="ZF_BBOX"/>
    <property type="match status" value="1"/>
</dbReference>
<dbReference type="Gene3D" id="2.60.120.920">
    <property type="match status" value="1"/>
</dbReference>
<dbReference type="PRINTS" id="PR01407">
    <property type="entry name" value="BUTYPHLNCDUF"/>
</dbReference>
<dbReference type="InterPro" id="IPR050143">
    <property type="entry name" value="TRIM/RBCC"/>
</dbReference>
<evidence type="ECO:0000313" key="8">
    <source>
        <dbReference type="Proteomes" id="UP001166052"/>
    </source>
</evidence>
<feature type="domain" description="B30.2/SPRY" evidence="6">
    <location>
        <begin position="497"/>
        <end position="689"/>
    </location>
</feature>
<sequence>MTDINTTFPIRPAYFARCAPFRPRQGDPPPSAYSPDPHGRPSVRRDLTFPANRPSQPGSRSGAARRLLAGYSSTPQSAPPPPPPAGKTGRRVKDNRHLPSSNELKGLGEKSNLQTRQQTTSDQELTRSLHTPTADRVAGSQLRIPGGFHFGGTCRVGFNGVAAQIANLDSPAANTTPHSPEMPACQPTKPSSGSEAGRAARPQKDRKEVSSKHLGRQVCRSGRTWTGKAISEPTSICGRLGRGEGRAVGAAVTCGERRAALTMAQATELDVGPRDQPNDKTEKSRAVLSGAEDPDGDLELTGTDDRRCSEHRAQLDWFCWTEDRLVCSKCAITGECKGHRVTSVGERASSLRNKLVDLCEKLQLKRSAVERFTEVTLPARKVAVQADASAAREVVVQRFNLVRDACEEEEQRLLEVIHGEEERANQNGLTQRAHWAESLQLISSIRDHLVSALTEMDDHDIVMSTKKILEKAEDADHVLEPLDSKQLDFDSSCTRSPLLLGMWATAALMCRAAPATLAINEKTVSPLLGISADLRTLTFLPKRERKPCEYSPERFDEWPNALAVPPFSSGVVTWLVEVKGSSAYKLGVTYSRLARKGKSSETRLGYNVHSWVLSHYEGDYCFSHAGHHRSLHLLRRPSRVGVLLDYAAGQLLFFDPESCAILHSHHGQFEAPLYPAFAVADRSITLLCS</sequence>
<dbReference type="InterPro" id="IPR043136">
    <property type="entry name" value="B30.2/SPRY_sf"/>
</dbReference>
<evidence type="ECO:0000256" key="3">
    <source>
        <dbReference type="PROSITE-ProRule" id="PRU00024"/>
    </source>
</evidence>
<protein>
    <submittedName>
        <fullName evidence="7">BSPRY protein</fullName>
    </submittedName>
</protein>
<evidence type="ECO:0000259" key="6">
    <source>
        <dbReference type="PROSITE" id="PS50188"/>
    </source>
</evidence>
<dbReference type="Pfam" id="PF00622">
    <property type="entry name" value="SPRY"/>
    <property type="match status" value="1"/>
</dbReference>
<dbReference type="Pfam" id="PF13765">
    <property type="entry name" value="PRY"/>
    <property type="match status" value="1"/>
</dbReference>
<accession>A0ABS2Z3G9</accession>
<feature type="region of interest" description="Disordered" evidence="4">
    <location>
        <begin position="170"/>
        <end position="217"/>
    </location>
</feature>
<evidence type="ECO:0000256" key="2">
    <source>
        <dbReference type="ARBA" id="ARBA00022833"/>
    </source>
</evidence>
<dbReference type="InterPro" id="IPR000315">
    <property type="entry name" value="Znf_B-box"/>
</dbReference>
<dbReference type="InterPro" id="IPR006574">
    <property type="entry name" value="PRY"/>
</dbReference>
<dbReference type="CDD" id="cd19793">
    <property type="entry name" value="Bbox2_TRIM65-like"/>
    <property type="match status" value="1"/>
</dbReference>
<dbReference type="SUPFAM" id="SSF57845">
    <property type="entry name" value="B-box zinc-binding domain"/>
    <property type="match status" value="1"/>
</dbReference>
<dbReference type="PANTHER" id="PTHR24103">
    <property type="entry name" value="E3 UBIQUITIN-PROTEIN LIGASE TRIM"/>
    <property type="match status" value="1"/>
</dbReference>
<evidence type="ECO:0000256" key="1">
    <source>
        <dbReference type="ARBA" id="ARBA00022771"/>
    </source>
</evidence>